<dbReference type="SUPFAM" id="SSF52540">
    <property type="entry name" value="P-loop containing nucleoside triphosphate hydrolases"/>
    <property type="match status" value="1"/>
</dbReference>
<evidence type="ECO:0000256" key="8">
    <source>
        <dbReference type="ARBA" id="ARBA00034704"/>
    </source>
</evidence>
<reference evidence="12 13" key="1">
    <citation type="submission" date="2016-08" db="EMBL/GenBank/DDBJ databases">
        <title>Genomes of anaerobic fungi encode conserved fungal cellulosomes for biomass hydrolysis.</title>
        <authorList>
            <consortium name="DOE Joint Genome Institute"/>
            <person name="Haitjema C.H."/>
            <person name="Gilmore S.P."/>
            <person name="Henske J.K."/>
            <person name="Solomon K.V."/>
            <person name="De Groot R."/>
            <person name="Kuo A."/>
            <person name="Mondo S.J."/>
            <person name="Salamov A.A."/>
            <person name="Labutti K."/>
            <person name="Zhao Z."/>
            <person name="Chiniquy J."/>
            <person name="Barry K."/>
            <person name="Brewer H.M."/>
            <person name="Purvine S.O."/>
            <person name="Wright A.T."/>
            <person name="Boxma B."/>
            <person name="Van Alen T."/>
            <person name="Hackstein J.H."/>
            <person name="Baker S.E."/>
            <person name="Grigoriev I.V."/>
            <person name="O'Malley M.A."/>
        </authorList>
    </citation>
    <scope>NUCLEOTIDE SEQUENCE [LARGE SCALE GENOMIC DNA]</scope>
    <source>
        <strain evidence="13">finn</strain>
    </source>
</reference>
<dbReference type="GO" id="GO:0005876">
    <property type="term" value="C:spindle microtubule"/>
    <property type="evidence" value="ECO:0007669"/>
    <property type="project" value="TreeGrafter"/>
</dbReference>
<dbReference type="GO" id="GO:0008574">
    <property type="term" value="F:plus-end-directed microtubule motor activity"/>
    <property type="evidence" value="ECO:0007669"/>
    <property type="project" value="TreeGrafter"/>
</dbReference>
<keyword evidence="6 9" id="KW-0505">Motor protein</keyword>
<evidence type="ECO:0000256" key="6">
    <source>
        <dbReference type="ARBA" id="ARBA00023175"/>
    </source>
</evidence>
<evidence type="ECO:0000256" key="2">
    <source>
        <dbReference type="ARBA" id="ARBA00022490"/>
    </source>
</evidence>
<gene>
    <name evidence="12" type="ORF">BCR36DRAFT_410700</name>
</gene>
<dbReference type="GO" id="GO:0005634">
    <property type="term" value="C:nucleus"/>
    <property type="evidence" value="ECO:0007669"/>
    <property type="project" value="TreeGrafter"/>
</dbReference>
<evidence type="ECO:0000256" key="1">
    <source>
        <dbReference type="ARBA" id="ARBA00004245"/>
    </source>
</evidence>
<dbReference type="PANTHER" id="PTHR47970:SF12">
    <property type="entry name" value="KINESIN FAMILY MEMBER 11"/>
    <property type="match status" value="1"/>
</dbReference>
<feature type="binding site" evidence="9">
    <location>
        <begin position="95"/>
        <end position="102"/>
    </location>
    <ligand>
        <name>ATP</name>
        <dbReference type="ChEBI" id="CHEBI:30616"/>
    </ligand>
</feature>
<comment type="subcellular location">
    <subcellularLocation>
        <location evidence="1">Cytoplasm</location>
        <location evidence="1">Cytoskeleton</location>
    </subcellularLocation>
</comment>
<name>A0A1Y1VGR5_9FUNG</name>
<dbReference type="PROSITE" id="PS00411">
    <property type="entry name" value="KINESIN_MOTOR_1"/>
    <property type="match status" value="1"/>
</dbReference>
<dbReference type="GO" id="GO:0072686">
    <property type="term" value="C:mitotic spindle"/>
    <property type="evidence" value="ECO:0007669"/>
    <property type="project" value="TreeGrafter"/>
</dbReference>
<comment type="similarity">
    <text evidence="8">Belongs to the TRAFAC class myosin-kinesin ATPase superfamily. Kinesin family. KIN-5/BimC subfamily.</text>
</comment>
<keyword evidence="2" id="KW-0963">Cytoplasm</keyword>
<protein>
    <submittedName>
        <fullName evidence="12">Kinesin-domain-containing protein</fullName>
    </submittedName>
</protein>
<dbReference type="PRINTS" id="PR00380">
    <property type="entry name" value="KINESINHEAVY"/>
</dbReference>
<keyword evidence="10" id="KW-0175">Coiled coil</keyword>
<dbReference type="PANTHER" id="PTHR47970">
    <property type="entry name" value="KINESIN-LIKE PROTEIN KIF11"/>
    <property type="match status" value="1"/>
</dbReference>
<dbReference type="SMART" id="SM00129">
    <property type="entry name" value="KISc"/>
    <property type="match status" value="1"/>
</dbReference>
<dbReference type="Pfam" id="PF00225">
    <property type="entry name" value="Kinesin"/>
    <property type="match status" value="1"/>
</dbReference>
<dbReference type="Proteomes" id="UP000193719">
    <property type="component" value="Unassembled WGS sequence"/>
</dbReference>
<sequence length="1291" mass="149793">MSLNKNNTNETNIKVVVRIRPPTEKEILNGYPISITPKGSNQVVAITSHATTTRTFSFDKVFSQYDNQATIYSTIISPMIKEVLEGYNCTIFAYGQTGTGKTYTMEGDLTKITKDDIIIGKDCGMIPRALDEFFSYLNKDGIEYSLRVSCIEIYNEQLKDLLTSDTSLKLQFYENAYKKITVKNLEEIPVKNVYDAIQLFQKGMNERKTASTNYNERSSRSHCVYSITVHITESSHGQDLIKVGKLNLVDLAGSESIGRSGAENKQAREAGMINQSLLALGRVINSLVENTQHIPYRESKLTRLLQDSLGGKTKTCIIATVAPTRYSIEESLSTLDYAFRAKNIRNKPEVNQHMTKKALIQDYMNEIKHLKNMLRSAREKDGVYLSNEDYNQLKFSYSANDEENKRLKKLIDDQEQEIIQLKQSVKSRSDEIQELKNQINEKLHIIIQKEKDISNISQQLVEESVLLKSHMLSEDNLNNILNDLNEILRNCSLDLYKHHLFTDNKLSLERENRMIFIDFRNRTMQLMKDLIVRIDTIKSQNNYYDNFLFQSIQTFISKKIKDLNEIYFNINNRMNKYEEKIKNLNLLSNEYISYNDNSYQLMKEKKIEFMNSNSALFSSCIKNINNELESYNSTFNDKSNMLNQANEKINEEINILRQGVSSFINMITNKIVSIKDDIIRQKNKEINDLKNDIAFIKKEKLNEIKSINEDKKKLLNKITGLIEEFSDSHQKMFNKTVEPLAEKLTTMSNDLGNELEQFNKQFTEVETNINAKDSLLNNSITSLDSNIKTYHQDNINFIYKSKDNYNKFNITLKNDINQMDCKISDFNKLNGDLLRELELRSNDYKTNIGNYNSTISTEFENNRTFINNNYNNNIKSYRDYLENTIYNNNENEELKTNNYNDCQLLSDQLNNELNNSNVIFKENPLLNKAPEKNKYYNIYSWKTTPDHDIILNKYRKLYNENETDIKKVFNNDNEVVNINIIKKNEDIDENTNDESDCANENINIENENKSNKINKKNEDTSDLFINDISIKKVLYLSHNNINYNYKEMKIEELNNENSLFNNNVYEICSQDIVNYNKDVINKSATEENNILNNDKQNTDISCENYNGIFIANNEEVLFETREEFELNTKKNDIEMAQIVINKDVNDESISDSESSSISFSDTVNQENKLKSNTKNINATKSIQKMDSAIELNEKINNESLKLNTNASSDLLETTQNVEEVEDKLNNNIIHDSLVTRKTFKNQKPLIGFNFTENKKILFRSSSVPNTPTTIYSLQKLPSSKDDSFLKIMHEK</sequence>
<keyword evidence="5 9" id="KW-0067">ATP-binding</keyword>
<evidence type="ECO:0000256" key="3">
    <source>
        <dbReference type="ARBA" id="ARBA00022701"/>
    </source>
</evidence>
<dbReference type="GO" id="GO:0007018">
    <property type="term" value="P:microtubule-based movement"/>
    <property type="evidence" value="ECO:0007669"/>
    <property type="project" value="InterPro"/>
</dbReference>
<feature type="coiled-coil region" evidence="10">
    <location>
        <begin position="360"/>
        <end position="452"/>
    </location>
</feature>
<keyword evidence="3" id="KW-0493">Microtubule</keyword>
<dbReference type="InterPro" id="IPR036961">
    <property type="entry name" value="Kinesin_motor_dom_sf"/>
</dbReference>
<dbReference type="InterPro" id="IPR047149">
    <property type="entry name" value="KIF11-like"/>
</dbReference>
<feature type="coiled-coil region" evidence="10">
    <location>
        <begin position="679"/>
        <end position="761"/>
    </location>
</feature>
<evidence type="ECO:0000256" key="4">
    <source>
        <dbReference type="ARBA" id="ARBA00022741"/>
    </source>
</evidence>
<dbReference type="InterPro" id="IPR027417">
    <property type="entry name" value="P-loop_NTPase"/>
</dbReference>
<dbReference type="STRING" id="1754191.A0A1Y1VGR5"/>
<dbReference type="FunFam" id="3.40.850.10:FF:000019">
    <property type="entry name" value="Kinesin-like protein KIN-5D"/>
    <property type="match status" value="1"/>
</dbReference>
<keyword evidence="4 9" id="KW-0547">Nucleotide-binding</keyword>
<evidence type="ECO:0000256" key="5">
    <source>
        <dbReference type="ARBA" id="ARBA00022840"/>
    </source>
</evidence>
<evidence type="ECO:0000256" key="9">
    <source>
        <dbReference type="PROSITE-ProRule" id="PRU00283"/>
    </source>
</evidence>
<evidence type="ECO:0000256" key="7">
    <source>
        <dbReference type="ARBA" id="ARBA00023212"/>
    </source>
</evidence>
<dbReference type="InterPro" id="IPR001752">
    <property type="entry name" value="Kinesin_motor_dom"/>
</dbReference>
<evidence type="ECO:0000256" key="10">
    <source>
        <dbReference type="SAM" id="Coils"/>
    </source>
</evidence>
<evidence type="ECO:0000313" key="13">
    <source>
        <dbReference type="Proteomes" id="UP000193719"/>
    </source>
</evidence>
<organism evidence="12 13">
    <name type="scientific">Piromyces finnis</name>
    <dbReference type="NCBI Taxonomy" id="1754191"/>
    <lineage>
        <taxon>Eukaryota</taxon>
        <taxon>Fungi</taxon>
        <taxon>Fungi incertae sedis</taxon>
        <taxon>Chytridiomycota</taxon>
        <taxon>Chytridiomycota incertae sedis</taxon>
        <taxon>Neocallimastigomycetes</taxon>
        <taxon>Neocallimastigales</taxon>
        <taxon>Neocallimastigaceae</taxon>
        <taxon>Piromyces</taxon>
    </lineage>
</organism>
<keyword evidence="13" id="KW-1185">Reference proteome</keyword>
<feature type="coiled-coil region" evidence="10">
    <location>
        <begin position="560"/>
        <end position="587"/>
    </location>
</feature>
<accession>A0A1Y1VGR5</accession>
<dbReference type="Gene3D" id="3.40.850.10">
    <property type="entry name" value="Kinesin motor domain"/>
    <property type="match status" value="1"/>
</dbReference>
<proteinExistence type="inferred from homology"/>
<dbReference type="InterPro" id="IPR019821">
    <property type="entry name" value="Kinesin_motor_CS"/>
</dbReference>
<keyword evidence="7" id="KW-0206">Cytoskeleton</keyword>
<comment type="caution">
    <text evidence="12">The sequence shown here is derived from an EMBL/GenBank/DDBJ whole genome shotgun (WGS) entry which is preliminary data.</text>
</comment>
<dbReference type="OrthoDB" id="2149067at2759"/>
<dbReference type="GO" id="GO:0000073">
    <property type="term" value="P:initial mitotic spindle pole body separation"/>
    <property type="evidence" value="ECO:0007669"/>
    <property type="project" value="TreeGrafter"/>
</dbReference>
<dbReference type="EMBL" id="MCFH01000010">
    <property type="protein sequence ID" value="ORX54901.1"/>
    <property type="molecule type" value="Genomic_DNA"/>
</dbReference>
<feature type="domain" description="Kinesin motor" evidence="11">
    <location>
        <begin position="12"/>
        <end position="344"/>
    </location>
</feature>
<dbReference type="PROSITE" id="PS50067">
    <property type="entry name" value="KINESIN_MOTOR_2"/>
    <property type="match status" value="1"/>
</dbReference>
<reference evidence="12 13" key="2">
    <citation type="submission" date="2016-08" db="EMBL/GenBank/DDBJ databases">
        <title>Pervasive Adenine N6-methylation of Active Genes in Fungi.</title>
        <authorList>
            <consortium name="DOE Joint Genome Institute"/>
            <person name="Mondo S.J."/>
            <person name="Dannebaum R.O."/>
            <person name="Kuo R.C."/>
            <person name="Labutti K."/>
            <person name="Haridas S."/>
            <person name="Kuo A."/>
            <person name="Salamov A."/>
            <person name="Ahrendt S.R."/>
            <person name="Lipzen A."/>
            <person name="Sullivan W."/>
            <person name="Andreopoulos W.B."/>
            <person name="Clum A."/>
            <person name="Lindquist E."/>
            <person name="Daum C."/>
            <person name="Ramamoorthy G.K."/>
            <person name="Gryganskyi A."/>
            <person name="Culley D."/>
            <person name="Magnuson J.K."/>
            <person name="James T.Y."/>
            <person name="O'Malley M.A."/>
            <person name="Stajich J.E."/>
            <person name="Spatafora J.W."/>
            <person name="Visel A."/>
            <person name="Grigoriev I.V."/>
        </authorList>
    </citation>
    <scope>NUCLEOTIDE SEQUENCE [LARGE SCALE GENOMIC DNA]</scope>
    <source>
        <strain evidence="13">finn</strain>
    </source>
</reference>
<dbReference type="GO" id="GO:0005524">
    <property type="term" value="F:ATP binding"/>
    <property type="evidence" value="ECO:0007669"/>
    <property type="project" value="UniProtKB-UniRule"/>
</dbReference>
<evidence type="ECO:0000259" key="11">
    <source>
        <dbReference type="PROSITE" id="PS50067"/>
    </source>
</evidence>
<dbReference type="GO" id="GO:0008017">
    <property type="term" value="F:microtubule binding"/>
    <property type="evidence" value="ECO:0007669"/>
    <property type="project" value="InterPro"/>
</dbReference>
<evidence type="ECO:0000313" key="12">
    <source>
        <dbReference type="EMBL" id="ORX54901.1"/>
    </source>
</evidence>